<keyword evidence="1" id="KW-0812">Transmembrane</keyword>
<keyword evidence="1" id="KW-0472">Membrane</keyword>
<dbReference type="Proteomes" id="UP001301216">
    <property type="component" value="Unassembled WGS sequence"/>
</dbReference>
<sequence length="1766" mass="191102">MNVKIKDLKGGIADVAGTLSSLNFNSLIDAAKKTETNKREQAEKLGIIWERPDGDNRSAQYIIDNNPVLRDLGNQENLRDDLKKQVGDFENDPDAAFRAVQVLEHIEKFDGNGELIVGNSVGDGRINGVTSGGDVRHGTEAGRLKDFNKFGFENLKGDLGNRTRTSEKSETREKAEALGLKWNRPGNDGRSVQEILNDTPALKNLENKSGVKDMLKDQVGDYETDADAAYRAAQVIEHIQRFDGDGNPIVGADAGNDKIDGFTSSDEARHGTEAGRLQDFGRDGFDSLKGKMVDREKLGDDTAARDDAERLGIRWERPEGDDRSARDILDDDPLLANLGNQSGVKDMLKDRVGDYERDADAAYRASQVLEHIERFYGDGKSIVGKDVGNDKIDGFGGEEAENGTEAGRLQDFGKYGFENLKGQLNNVGSAGDDKMSREKAEELGIQWERPEGDDRSARDIIDDSRVLKGLGNQSGVKDMLKEQVGDFETDADAAYRAVQVLDHIERLDGEGKTIAGKSVDNGVIDGFTSSDEARPDTEAGRLQDFGKLGFDSLKGKLTDRTDATTNDEARKQAEDLGIVWERRDGDERSAREIIQDTPILRDLGNQSGAKDMLKDRVGDYENDADAAFRAAQVLEHIERFDGNGKELSGSDVGNGRVDGFTSSREARPGTEAGRLQDFGKFGFGNLKGKLKDRSKGDDTPVANEEEARAEAEKLGIEWKRPDSDYRLAEEIIGENPILKGLGDDENLKEMMKERVGDYEKDADAAYRAVQVIEHVERFDGDGNRIVGKDVGNDTLDGMTGSGEARHGTEAGRLKDFGKYGFSSLKGDLSASATVNDNSQSREKAEKLGIHWERTEGDTRTASEIINEAPSLKNLDNTSGTKDLLKEQVGDFEKDADAAYRAAQVLEHIQRFDENGETVLGKSVGDGEIEGFTSSGEAKHGTEAGRLQDFGKYGFDSLKGVIPDRSAPATDESARAEAEKLGIEWERPEGDDRSAAEIMGGSELLRNLGNESGTRDMLKDRVGDFENDADAAYRAVQVLDYIETYSNGGVYNESGNGKIDGFTSSGEAEHGSEAGRLQDFGKYGFSALDHTSNRFEEYLKDHPDADATSQKITEYASILYDNFGAIQDATDTGQFIEVSDLEKFKAANPDLPDKTREAIDFWMSPGAFERLETSVDTLRYPIDGLLTKEDIGAWIKNSAPTDVSGAMQFLNQAAQGGSVAGFDVDKYGPEIFEKPERYSGQEKAAVVQDLQRAYMIVSMGKSSGVWKDAQSSGKLDKFGDDPDKLLEDIESKLDILMNDNDVVKYFEENGNKAMTSMLGGAKGLQDELKQSYEDEILSGKALDAIWEKNKDKEGATKLDALNEFYTVASSMQTTMGVDDTKAIQDAVAKSDVGKEMQTYFTEEVVTGKRLDALLKDNDPQKALSTFSLEVALLNTTLPAELTEKHSDTIDKLIIDKTVESLENELTFDDLKTAYGVNGTDKLDEAKISEMFDHVVKESPELVTNEDGKVVTRDEFLTGFRGAWDTMRQGVKVGDKMGWITDGALKGISDRGVMHGVSGLFLAGLTISRGIAGGQDMTPRAAGNIALSSIQTTAILGEGGMKGWQTYLKNSMPATYDVPTQGQAASNLAKEQTIKNLKVGENAFKIAGGVTGIVTGVLSIVDGVKALRNGDKVGGGMSIASGGLGAISGLAAAAEGVIGLASASKVIGTIAGVTAGVAGATAAVAGVAALVMAVVLVIIQEVEKDKRTSDFASLLDGHLDKYGITGKG</sequence>
<feature type="transmembrane region" description="Helical" evidence="1">
    <location>
        <begin position="1704"/>
        <end position="1737"/>
    </location>
</feature>
<comment type="caution">
    <text evidence="2">The sequence shown here is derived from an EMBL/GenBank/DDBJ whole genome shotgun (WGS) entry which is preliminary data.</text>
</comment>
<organism evidence="2 3">
    <name type="scientific">Ochrobactrum chromiisoli</name>
    <dbReference type="NCBI Taxonomy" id="2993941"/>
    <lineage>
        <taxon>Bacteria</taxon>
        <taxon>Pseudomonadati</taxon>
        <taxon>Pseudomonadota</taxon>
        <taxon>Alphaproteobacteria</taxon>
        <taxon>Hyphomicrobiales</taxon>
        <taxon>Brucellaceae</taxon>
        <taxon>Brucella/Ochrobactrum group</taxon>
        <taxon>Ochrobactrum</taxon>
    </lineage>
</organism>
<evidence type="ECO:0000256" key="1">
    <source>
        <dbReference type="SAM" id="Phobius"/>
    </source>
</evidence>
<dbReference type="InterPro" id="IPR031613">
    <property type="entry name" value="HrpK"/>
</dbReference>
<dbReference type="RefSeq" id="WP_265986188.1">
    <property type="nucleotide sequence ID" value="NZ_JAPHAV010000011.1"/>
</dbReference>
<protein>
    <recommendedName>
        <fullName evidence="4">Type III effector HrpK</fullName>
    </recommendedName>
</protein>
<keyword evidence="1" id="KW-1133">Transmembrane helix</keyword>
<evidence type="ECO:0000313" key="2">
    <source>
        <dbReference type="EMBL" id="MCX2698482.1"/>
    </source>
</evidence>
<dbReference type="EMBL" id="JAPHAV010000011">
    <property type="protein sequence ID" value="MCX2698482.1"/>
    <property type="molecule type" value="Genomic_DNA"/>
</dbReference>
<reference evidence="2 3" key="1">
    <citation type="submission" date="2022-11" db="EMBL/GenBank/DDBJ databases">
        <title>Brucella sp. YY2X, whole genome shotgun sequencing project.</title>
        <authorList>
            <person name="Yang Y."/>
        </authorList>
    </citation>
    <scope>NUCLEOTIDE SEQUENCE [LARGE SCALE GENOMIC DNA]</scope>
    <source>
        <strain evidence="2 3">YY2X</strain>
    </source>
</reference>
<evidence type="ECO:0000313" key="3">
    <source>
        <dbReference type="Proteomes" id="UP001301216"/>
    </source>
</evidence>
<dbReference type="Pfam" id="PF16937">
    <property type="entry name" value="T3SS_HrpK1"/>
    <property type="match status" value="1"/>
</dbReference>
<evidence type="ECO:0008006" key="4">
    <source>
        <dbReference type="Google" id="ProtNLM"/>
    </source>
</evidence>
<keyword evidence="3" id="KW-1185">Reference proteome</keyword>
<proteinExistence type="predicted"/>
<name>A0ABT3QSA0_9HYPH</name>
<gene>
    <name evidence="2" type="ORF">OPR82_17225</name>
</gene>
<accession>A0ABT3QSA0</accession>